<evidence type="ECO:0000256" key="3">
    <source>
        <dbReference type="ARBA" id="ARBA00004922"/>
    </source>
</evidence>
<accession>A0A843WMG0</accession>
<dbReference type="Gene3D" id="3.90.550.50">
    <property type="match status" value="1"/>
</dbReference>
<name>A0A843WMG0_COLES</name>
<dbReference type="InterPro" id="IPR013320">
    <property type="entry name" value="ConA-like_dom_sf"/>
</dbReference>
<evidence type="ECO:0000256" key="4">
    <source>
        <dbReference type="ARBA" id="ARBA00008661"/>
    </source>
</evidence>
<comment type="caution">
    <text evidence="15">The sequence shown here is derived from an EMBL/GenBank/DDBJ whole genome shotgun (WGS) entry which is preliminary data.</text>
</comment>
<keyword evidence="7" id="KW-0812">Transmembrane</keyword>
<gene>
    <name evidence="15" type="ORF">Taro_044652</name>
</gene>
<evidence type="ECO:0000256" key="2">
    <source>
        <dbReference type="ARBA" id="ARBA00004323"/>
    </source>
</evidence>
<comment type="cofactor">
    <cofactor evidence="1">
        <name>Mn(2+)</name>
        <dbReference type="ChEBI" id="CHEBI:29035"/>
    </cofactor>
</comment>
<dbReference type="AlphaFoldDB" id="A0A843WMG0"/>
<keyword evidence="16" id="KW-1185">Reference proteome</keyword>
<dbReference type="SUPFAM" id="SSF49899">
    <property type="entry name" value="Concanavalin A-like lectins/glucanases"/>
    <property type="match status" value="1"/>
</dbReference>
<comment type="pathway">
    <text evidence="3">Protein modification; protein glycosylation.</text>
</comment>
<evidence type="ECO:0000256" key="9">
    <source>
        <dbReference type="ARBA" id="ARBA00022989"/>
    </source>
</evidence>
<evidence type="ECO:0000313" key="16">
    <source>
        <dbReference type="Proteomes" id="UP000652761"/>
    </source>
</evidence>
<dbReference type="PANTHER" id="PTHR11214:SF3">
    <property type="entry name" value="BETA-1,3-GALACTOSYLTRANSFERASE 6"/>
    <property type="match status" value="1"/>
</dbReference>
<dbReference type="Pfam" id="PF01762">
    <property type="entry name" value="Galactosyl_T"/>
    <property type="match status" value="1"/>
</dbReference>
<keyword evidence="5" id="KW-0328">Glycosyltransferase</keyword>
<dbReference type="InterPro" id="IPR001079">
    <property type="entry name" value="Galectin_CRD"/>
</dbReference>
<keyword evidence="11" id="KW-0472">Membrane</keyword>
<keyword evidence="8" id="KW-0735">Signal-anchor</keyword>
<dbReference type="Proteomes" id="UP000652761">
    <property type="component" value="Unassembled WGS sequence"/>
</dbReference>
<evidence type="ECO:0000256" key="11">
    <source>
        <dbReference type="ARBA" id="ARBA00023136"/>
    </source>
</evidence>
<dbReference type="EMBL" id="NMUH01005080">
    <property type="protein sequence ID" value="MQM11742.1"/>
    <property type="molecule type" value="Genomic_DNA"/>
</dbReference>
<dbReference type="FunFam" id="3.90.550.50:FF:000015">
    <property type="entry name" value="Beta-1,3-galactosyltransferase GALT1"/>
    <property type="match status" value="1"/>
</dbReference>
<dbReference type="GO" id="GO:0030246">
    <property type="term" value="F:carbohydrate binding"/>
    <property type="evidence" value="ECO:0007669"/>
    <property type="project" value="InterPro"/>
</dbReference>
<sequence>MAEKEGRTGRVPKAEVDRLRCPLGSCTAITPDHGEAHYAVPLTAMKQDEGGEEDEGRRHLPNIPITHFKKPHRYLHYEGLDDLFPSSKNATFGAEVEAAAREAKLTWAQMRGLLPRSDALPETADGVKEAAAAWKELVAAVEEENKAAADEPPADHQNCPFSVAGNRSGGVLEIPCGLVQDSAITVVGVPSARGSFQIELVGSKLPGEEAPVVLHYSVSLGQGDEGPVIVQNTWTAKHGWGVEERCPSTGLKSNITVDGLVRCSVHTGGGVGNVSVNGNTSEVNGEKSLDMSKGGSPINLNLPFVEGHPFTATLWAGLEGFHMTVNGKHETSLAYREGLEPWLVNGVRVAGDLDLLSSLANGLPVSEGADSAGDIDDLKALSVPKKRLFLLVGVFSTGNNFERRMAIRRSWMQYKAVRSGDVAVRFFTGLHKNKQVNLELWKEAQMYGDIQLMPFVDYYSLITLKTVAICMFGTKILPAKYIMKTDDDAFVRIDEVTSILKKSRPSGLLYGLISFDSAPHRDKDSKWFISTEEWPHAQYPPWAHGPGYIISRDIAKFVVHGHQELNLQLFKLEDVAMGIWIQEFKKTGQEIDYANDDRFHNAGCEGDYILAHYQGPRLMLCLWEKLQIEHEPICCE</sequence>
<dbReference type="InterPro" id="IPR002659">
    <property type="entry name" value="Glyco_trans_31"/>
</dbReference>
<dbReference type="GO" id="GO:0000139">
    <property type="term" value="C:Golgi membrane"/>
    <property type="evidence" value="ECO:0007669"/>
    <property type="project" value="UniProtKB-SubCell"/>
</dbReference>
<evidence type="ECO:0000259" key="14">
    <source>
        <dbReference type="PROSITE" id="PS51304"/>
    </source>
</evidence>
<keyword evidence="10" id="KW-0333">Golgi apparatus</keyword>
<evidence type="ECO:0000256" key="7">
    <source>
        <dbReference type="ARBA" id="ARBA00022692"/>
    </source>
</evidence>
<evidence type="ECO:0000256" key="13">
    <source>
        <dbReference type="ARBA" id="ARBA00023211"/>
    </source>
</evidence>
<dbReference type="UniPathway" id="UPA00378"/>
<keyword evidence="6" id="KW-0808">Transferase</keyword>
<reference evidence="15" key="1">
    <citation type="submission" date="2017-07" db="EMBL/GenBank/DDBJ databases">
        <title>Taro Niue Genome Assembly and Annotation.</title>
        <authorList>
            <person name="Atibalentja N."/>
            <person name="Keating K."/>
            <person name="Fields C.J."/>
        </authorList>
    </citation>
    <scope>NUCLEOTIDE SEQUENCE</scope>
    <source>
        <strain evidence="15">Niue_2</strain>
        <tissue evidence="15">Leaf</tissue>
    </source>
</reference>
<dbReference type="SMART" id="SM00908">
    <property type="entry name" value="Gal-bind_lectin"/>
    <property type="match status" value="1"/>
</dbReference>
<protein>
    <recommendedName>
        <fullName evidence="14">Galectin domain-containing protein</fullName>
    </recommendedName>
</protein>
<keyword evidence="9" id="KW-1133">Transmembrane helix</keyword>
<dbReference type="OrthoDB" id="2139606at2759"/>
<evidence type="ECO:0000256" key="5">
    <source>
        <dbReference type="ARBA" id="ARBA00022676"/>
    </source>
</evidence>
<evidence type="ECO:0000256" key="6">
    <source>
        <dbReference type="ARBA" id="ARBA00022679"/>
    </source>
</evidence>
<dbReference type="Pfam" id="PF00337">
    <property type="entry name" value="Gal-bind_lectin"/>
    <property type="match status" value="1"/>
</dbReference>
<dbReference type="PANTHER" id="PTHR11214">
    <property type="entry name" value="BETA-1,3-N-ACETYLGLUCOSAMINYLTRANSFERASE"/>
    <property type="match status" value="1"/>
</dbReference>
<dbReference type="GO" id="GO:1901137">
    <property type="term" value="P:carbohydrate derivative biosynthetic process"/>
    <property type="evidence" value="ECO:0007669"/>
    <property type="project" value="UniProtKB-ARBA"/>
</dbReference>
<dbReference type="CDD" id="cd00070">
    <property type="entry name" value="GLECT"/>
    <property type="match status" value="1"/>
</dbReference>
<comment type="similarity">
    <text evidence="4">Belongs to the glycosyltransferase 31 family.</text>
</comment>
<evidence type="ECO:0000256" key="10">
    <source>
        <dbReference type="ARBA" id="ARBA00023034"/>
    </source>
</evidence>
<evidence type="ECO:0000256" key="8">
    <source>
        <dbReference type="ARBA" id="ARBA00022968"/>
    </source>
</evidence>
<proteinExistence type="inferred from homology"/>
<dbReference type="PROSITE" id="PS51304">
    <property type="entry name" value="GALECTIN"/>
    <property type="match status" value="1"/>
</dbReference>
<comment type="subcellular location">
    <subcellularLocation>
        <location evidence="2">Golgi apparatus membrane</location>
        <topology evidence="2">Single-pass type II membrane protein</topology>
    </subcellularLocation>
</comment>
<keyword evidence="12" id="KW-0325">Glycoprotein</keyword>
<organism evidence="15 16">
    <name type="scientific">Colocasia esculenta</name>
    <name type="common">Wild taro</name>
    <name type="synonym">Arum esculentum</name>
    <dbReference type="NCBI Taxonomy" id="4460"/>
    <lineage>
        <taxon>Eukaryota</taxon>
        <taxon>Viridiplantae</taxon>
        <taxon>Streptophyta</taxon>
        <taxon>Embryophyta</taxon>
        <taxon>Tracheophyta</taxon>
        <taxon>Spermatophyta</taxon>
        <taxon>Magnoliopsida</taxon>
        <taxon>Liliopsida</taxon>
        <taxon>Araceae</taxon>
        <taxon>Aroideae</taxon>
        <taxon>Colocasieae</taxon>
        <taxon>Colocasia</taxon>
    </lineage>
</organism>
<evidence type="ECO:0000256" key="12">
    <source>
        <dbReference type="ARBA" id="ARBA00023180"/>
    </source>
</evidence>
<feature type="domain" description="Galectin" evidence="14">
    <location>
        <begin position="170"/>
        <end position="361"/>
    </location>
</feature>
<dbReference type="Gene3D" id="2.60.120.200">
    <property type="match status" value="1"/>
</dbReference>
<evidence type="ECO:0000313" key="15">
    <source>
        <dbReference type="EMBL" id="MQM11742.1"/>
    </source>
</evidence>
<keyword evidence="13" id="KW-0464">Manganese</keyword>
<dbReference type="GO" id="GO:0008378">
    <property type="term" value="F:galactosyltransferase activity"/>
    <property type="evidence" value="ECO:0007669"/>
    <property type="project" value="UniProtKB-ARBA"/>
</dbReference>
<evidence type="ECO:0000256" key="1">
    <source>
        <dbReference type="ARBA" id="ARBA00001936"/>
    </source>
</evidence>